<dbReference type="EC" id="3.2.1.4" evidence="3"/>
<evidence type="ECO:0000313" key="10">
    <source>
        <dbReference type="EMBL" id="GIM12361.1"/>
    </source>
</evidence>
<feature type="domain" description="PKD" evidence="9">
    <location>
        <begin position="871"/>
        <end position="927"/>
    </location>
</feature>
<proteinExistence type="inferred from homology"/>
<feature type="non-terminal residue" evidence="10">
    <location>
        <position position="1891"/>
    </location>
</feature>
<dbReference type="CDD" id="cd00146">
    <property type="entry name" value="PKD"/>
    <property type="match status" value="1"/>
</dbReference>
<dbReference type="Pfam" id="PF00759">
    <property type="entry name" value="Glyco_hydro_9"/>
    <property type="match status" value="1"/>
</dbReference>
<keyword evidence="8" id="KW-0812">Transmembrane</keyword>
<comment type="similarity">
    <text evidence="2">Belongs to the glycosyl hydrolase 9 (cellulase E) family.</text>
</comment>
<dbReference type="InterPro" id="IPR008928">
    <property type="entry name" value="6-hairpin_glycosidase_sf"/>
</dbReference>
<gene>
    <name evidence="10" type="ORF">Vretimale_15719</name>
</gene>
<dbReference type="SUPFAM" id="SSF48208">
    <property type="entry name" value="Six-hairpin glycosidases"/>
    <property type="match status" value="1"/>
</dbReference>
<sequence>IHRAYCIINVPSEDLSYHSALPFREFVMLTLTLLTVATSLLCISGRFMVFAGTSPIETPWATMELTDKDRISPWITYESCLVVGLHFTAAPTSVADALDPKNFRIQSDQDPSYADATMPLSVSFRSRVMFAALSVSPNYRNPLRFGRHAFLQLPTPLRNGMLYRVTVAAAAFGYEVSFNLTVNDTTQLNTNIRVNQVGYSLSGPKLGYVGSWLGSSTATSPYMHVALQLPYGNASDFAVQDAATGAVVFTGTPRLFIPVVTTAKPTSPESPDLYTGQRVWQLDFSSLSIPGRYVLHVPGLGLSHAFRVATDALRPALGALARGTYGQRCGVALSWRYLGPWGATRPEACHMPDAEVMPLDPAPSWFTSRLPLPNPTPNLTTLPPVNASYFLPSLPGGSRIVTVGGHHDAGDYGKYTVSSGLMVGWLMISLEVMGADQDDLPLPEAGDGVPDILQEVEWELKFLEGMQDTDGGVYCVVKPNTTAGDYYEGTLPCGTPGLDSCNLAADSPRRGPRIAWPKDTTCTAQFAAVMARVARSPLFRRFRPAAVERYLARARAAWDFLTRVAPFGALCYHHYGCLGLVTAAEAVRPVHEHAYNCYDPQGDQSADERLWAAIELYGATGEAAFHDYFVNRHCPRYRRWGWQALPFSYGPATITYAELAVKARNGARGALPVNATVAQRCLDELAVVARGHIAEAKTNPYGLALPVDVCRTFGYGWHFPAEPAAHLMVAAALAASNSSEATAWRNLAAQQVHYMLGANPQGFSLISGIGARRIRNVVDQESSYDDLDPAWPGLPIGLASTFTWLSQYGSSLGWTFPPGIDYPALHRISDVFNVNTEFAVHWLAMSLGVVAALAGNASTPGQPGSSALSPPVLSLEQSISSGPAPLSVQFTAKVEGDPGAVAYVEYDFGDGGHSYQAQPVHVYGEAGRAFYGTLTVVFIDGQVATQPFSVFTSWMAEALPLLPAPTGMSLAARLGHNVPQSGWGASLPPLYIAATLTEGPDAVGAARFAGTATAGASTSSDNLAWQGPQASWHGAALRFYRFEDAVNYSLTAAAGSGTATVSTNAVQSLLAASWGGLVLEAWVYVAKYLSYGRGNVFMMGLRQGKDRYFGLQSSIWTGMQVVMGKTVVANDTQLGSRLTAGRWHHVRLAASPDLDSAVAPPGGSPGACSVWVDGELAARMSGTGCSSQTILDYCGSTAMDLRLVAGSFNGYIDGLCIYGSPTVPSLASLCGPRPPPPSPPRPPPSPAPDNRFYPLAPDRATLAVLDSDTACFFAGEALISSLPLRMYSEGASTGTSLLPSESSFLAGLSAAPDGLLPNITTLNSTTTSTTTVISPTEVGNRRWMRQPTGCSLRIGSQAIRAGGAALGWRLPAATLAAARSSSAFSLDAKIFIESWRTSYSYWSSEIFGFTVNWDTYFKMTFDIWTNAKVLLSTPAAATTGGFSGVLLNSSRLEAVLPAGCWHHVALTANESGCAVAVDSVEVVSTGGCNVTRLLPAGAGISLNVGGIRGWMDELQLSSVWRPTQRPGGSVWPTLLPLPTPPPPSPSPSLSPPPPSPSPLSPSPPRLPSPSSSPQPPSPSPPPALVFSPSPRPSSPPPSPFPPSPALLSPPPPPPSPRPSPLPPAPALVDSSTLLLLGPDASNCPTPTAPSALPQPQAQANGSAALAAQQYTSGTPSDWLPVNQVGGPVLLMPLGGAYQVPSFGGHMSSCSVAFNHSACGSCAYVRYNLSMAAVAPIKISGAMTVDAKLWVTKWVNYGIDNSDSVLGWFQAWDRYFKLTSDKYQMVGALVKAPSTFTTQQGLYADKFVNWTTISAAMTLNTWHHVALAINTTTCALYVDGALLNSPVRCNVTAMVNFATWSTLAVGGFQGMVADLRLSSSWVAPEGPVAIST</sequence>
<dbReference type="GO" id="GO:0008810">
    <property type="term" value="F:cellulase activity"/>
    <property type="evidence" value="ECO:0007669"/>
    <property type="project" value="UniProtKB-EC"/>
</dbReference>
<keyword evidence="6" id="KW-0624">Polysaccharide degradation</keyword>
<keyword evidence="8" id="KW-0472">Membrane</keyword>
<dbReference type="InterPro" id="IPR000601">
    <property type="entry name" value="PKD_dom"/>
</dbReference>
<keyword evidence="4" id="KW-0136">Cellulose degradation</keyword>
<dbReference type="Gene3D" id="1.50.10.10">
    <property type="match status" value="1"/>
</dbReference>
<dbReference type="InterPro" id="IPR035986">
    <property type="entry name" value="PKD_dom_sf"/>
</dbReference>
<evidence type="ECO:0000256" key="4">
    <source>
        <dbReference type="ARBA" id="ARBA00023001"/>
    </source>
</evidence>
<dbReference type="InterPro" id="IPR051425">
    <property type="entry name" value="Formin_Homology"/>
</dbReference>
<protein>
    <recommendedName>
        <fullName evidence="3">cellulase</fullName>
        <ecNumber evidence="3">3.2.1.4</ecNumber>
    </recommendedName>
</protein>
<dbReference type="EMBL" id="BNCQ01000043">
    <property type="protein sequence ID" value="GIM12361.1"/>
    <property type="molecule type" value="Genomic_DNA"/>
</dbReference>
<evidence type="ECO:0000256" key="6">
    <source>
        <dbReference type="ARBA" id="ARBA00023326"/>
    </source>
</evidence>
<keyword evidence="8" id="KW-1133">Transmembrane helix</keyword>
<feature type="transmembrane region" description="Helical" evidence="8">
    <location>
        <begin position="26"/>
        <end position="49"/>
    </location>
</feature>
<dbReference type="InterPro" id="IPR014756">
    <property type="entry name" value="Ig_E-set"/>
</dbReference>
<reference evidence="10" key="1">
    <citation type="journal article" date="2021" name="Proc. Natl. Acad. Sci. U.S.A.">
        <title>Three genomes in the algal genus Volvox reveal the fate of a haploid sex-determining region after a transition to homothallism.</title>
        <authorList>
            <person name="Yamamoto K."/>
            <person name="Hamaji T."/>
            <person name="Kawai-Toyooka H."/>
            <person name="Matsuzaki R."/>
            <person name="Takahashi F."/>
            <person name="Nishimura Y."/>
            <person name="Kawachi M."/>
            <person name="Noguchi H."/>
            <person name="Minakuchi Y."/>
            <person name="Umen J.G."/>
            <person name="Toyoda A."/>
            <person name="Nozaki H."/>
        </authorList>
    </citation>
    <scope>NUCLEOTIDE SEQUENCE</scope>
    <source>
        <strain evidence="10">NIES-3785</strain>
    </source>
</reference>
<name>A0A8J4GRD2_9CHLO</name>
<feature type="region of interest" description="Disordered" evidence="7">
    <location>
        <begin position="1522"/>
        <end position="1667"/>
    </location>
</feature>
<dbReference type="InterPro" id="IPR013320">
    <property type="entry name" value="ConA-like_dom_sf"/>
</dbReference>
<dbReference type="InterPro" id="IPR004197">
    <property type="entry name" value="Cellulase_Ig-like"/>
</dbReference>
<dbReference type="Gene3D" id="2.60.120.200">
    <property type="match status" value="2"/>
</dbReference>
<organism evidence="10 11">
    <name type="scientific">Volvox reticuliferus</name>
    <dbReference type="NCBI Taxonomy" id="1737510"/>
    <lineage>
        <taxon>Eukaryota</taxon>
        <taxon>Viridiplantae</taxon>
        <taxon>Chlorophyta</taxon>
        <taxon>core chlorophytes</taxon>
        <taxon>Chlorophyceae</taxon>
        <taxon>CS clade</taxon>
        <taxon>Chlamydomonadales</taxon>
        <taxon>Volvocaceae</taxon>
        <taxon>Volvox</taxon>
    </lineage>
</organism>
<dbReference type="Proteomes" id="UP000722791">
    <property type="component" value="Unassembled WGS sequence"/>
</dbReference>
<accession>A0A8J4GRD2</accession>
<evidence type="ECO:0000256" key="8">
    <source>
        <dbReference type="SAM" id="Phobius"/>
    </source>
</evidence>
<dbReference type="GO" id="GO:0030245">
    <property type="term" value="P:cellulose catabolic process"/>
    <property type="evidence" value="ECO:0007669"/>
    <property type="project" value="UniProtKB-KW"/>
</dbReference>
<feature type="region of interest" description="Disordered" evidence="7">
    <location>
        <begin position="1229"/>
        <end position="1252"/>
    </location>
</feature>
<dbReference type="CDD" id="cd02850">
    <property type="entry name" value="E_set_Cellulase_N"/>
    <property type="match status" value="1"/>
</dbReference>
<dbReference type="PANTHER" id="PTHR45725">
    <property type="entry name" value="FORMIN HOMOLOGY 2 FAMILY MEMBER"/>
    <property type="match status" value="1"/>
</dbReference>
<evidence type="ECO:0000259" key="9">
    <source>
        <dbReference type="PROSITE" id="PS50093"/>
    </source>
</evidence>
<dbReference type="SUPFAM" id="SSF49899">
    <property type="entry name" value="Concanavalin A-like lectins/glucanases"/>
    <property type="match status" value="3"/>
</dbReference>
<feature type="compositionally biased region" description="Pro residues" evidence="7">
    <location>
        <begin position="1232"/>
        <end position="1247"/>
    </location>
</feature>
<dbReference type="Gene3D" id="2.60.40.10">
    <property type="entry name" value="Immunoglobulins"/>
    <property type="match status" value="2"/>
</dbReference>
<feature type="compositionally biased region" description="Low complexity" evidence="7">
    <location>
        <begin position="1644"/>
        <end position="1667"/>
    </location>
</feature>
<comment type="catalytic activity">
    <reaction evidence="1">
        <text>Endohydrolysis of (1-&gt;4)-beta-D-glucosidic linkages in cellulose, lichenin and cereal beta-D-glucans.</text>
        <dbReference type="EC" id="3.2.1.4"/>
    </reaction>
</comment>
<evidence type="ECO:0000256" key="3">
    <source>
        <dbReference type="ARBA" id="ARBA00012601"/>
    </source>
</evidence>
<evidence type="ECO:0000256" key="7">
    <source>
        <dbReference type="SAM" id="MobiDB-lite"/>
    </source>
</evidence>
<dbReference type="InterPro" id="IPR013783">
    <property type="entry name" value="Ig-like_fold"/>
</dbReference>
<dbReference type="PROSITE" id="PS50093">
    <property type="entry name" value="PKD"/>
    <property type="match status" value="1"/>
</dbReference>
<dbReference type="SUPFAM" id="SSF49299">
    <property type="entry name" value="PKD domain"/>
    <property type="match status" value="1"/>
</dbReference>
<evidence type="ECO:0000256" key="1">
    <source>
        <dbReference type="ARBA" id="ARBA00000966"/>
    </source>
</evidence>
<dbReference type="InterPro" id="IPR001701">
    <property type="entry name" value="Glyco_hydro_9"/>
</dbReference>
<dbReference type="PRINTS" id="PR01217">
    <property type="entry name" value="PRICHEXTENSN"/>
</dbReference>
<comment type="caution">
    <text evidence="10">The sequence shown here is derived from an EMBL/GenBank/DDBJ whole genome shotgun (WGS) entry which is preliminary data.</text>
</comment>
<dbReference type="InterPro" id="IPR012341">
    <property type="entry name" value="6hp_glycosidase-like_sf"/>
</dbReference>
<keyword evidence="5" id="KW-0119">Carbohydrate metabolism</keyword>
<feature type="compositionally biased region" description="Pro residues" evidence="7">
    <location>
        <begin position="1535"/>
        <end position="1625"/>
    </location>
</feature>
<evidence type="ECO:0000256" key="2">
    <source>
        <dbReference type="ARBA" id="ARBA00007072"/>
    </source>
</evidence>
<dbReference type="PANTHER" id="PTHR45725:SF1">
    <property type="entry name" value="DISHEVELLED ASSOCIATED ACTIVATOR OF MORPHOGENESIS, ISOFORM D"/>
    <property type="match status" value="1"/>
</dbReference>
<evidence type="ECO:0000256" key="5">
    <source>
        <dbReference type="ARBA" id="ARBA00023277"/>
    </source>
</evidence>
<dbReference type="SUPFAM" id="SSF81296">
    <property type="entry name" value="E set domains"/>
    <property type="match status" value="1"/>
</dbReference>
<dbReference type="Pfam" id="PF02927">
    <property type="entry name" value="CelD_N"/>
    <property type="match status" value="1"/>
</dbReference>
<evidence type="ECO:0000313" key="11">
    <source>
        <dbReference type="Proteomes" id="UP000722791"/>
    </source>
</evidence>